<dbReference type="Gene3D" id="1.10.510.10">
    <property type="entry name" value="Transferase(Phosphotransferase) domain 1"/>
    <property type="match status" value="1"/>
</dbReference>
<dbReference type="InterPro" id="IPR000719">
    <property type="entry name" value="Prot_kinase_dom"/>
</dbReference>
<feature type="domain" description="RGS" evidence="13">
    <location>
        <begin position="54"/>
        <end position="175"/>
    </location>
</feature>
<dbReference type="GO" id="GO:0007186">
    <property type="term" value="P:G protein-coupled receptor signaling pathway"/>
    <property type="evidence" value="ECO:0007669"/>
    <property type="project" value="TreeGrafter"/>
</dbReference>
<evidence type="ECO:0000256" key="10">
    <source>
        <dbReference type="RuleBase" id="RU000308"/>
    </source>
</evidence>
<dbReference type="PANTHER" id="PTHR24355">
    <property type="entry name" value="G PROTEIN-COUPLED RECEPTOR KINASE/RIBOSOMAL PROTEIN S6 KINASE"/>
    <property type="match status" value="1"/>
</dbReference>
<feature type="domain" description="AGC-kinase C-terminal" evidence="14">
    <location>
        <begin position="460"/>
        <end position="527"/>
    </location>
</feature>
<dbReference type="Pfam" id="PF00069">
    <property type="entry name" value="Pkinase"/>
    <property type="match status" value="1"/>
</dbReference>
<dbReference type="InterPro" id="IPR008271">
    <property type="entry name" value="Ser/Thr_kinase_AS"/>
</dbReference>
<dbReference type="InterPro" id="IPR036305">
    <property type="entry name" value="RGS_sf"/>
</dbReference>
<reference evidence="16" key="1">
    <citation type="submission" date="2022-11" db="UniProtKB">
        <authorList>
            <consortium name="WormBaseParasite"/>
        </authorList>
    </citation>
    <scope>IDENTIFICATION</scope>
</reference>
<dbReference type="PROSITE" id="PS00108">
    <property type="entry name" value="PROTEIN_KINASE_ST"/>
    <property type="match status" value="1"/>
</dbReference>
<comment type="similarity">
    <text evidence="2 10">Belongs to the protein kinase superfamily. AGC Ser/Thr protein kinase family. GPRK subfamily.</text>
</comment>
<accession>A0A915BK21</accession>
<name>A0A915BK21_PARUN</name>
<organism evidence="15 16">
    <name type="scientific">Parascaris univalens</name>
    <name type="common">Nematode worm</name>
    <dbReference type="NCBI Taxonomy" id="6257"/>
    <lineage>
        <taxon>Eukaryota</taxon>
        <taxon>Metazoa</taxon>
        <taxon>Ecdysozoa</taxon>
        <taxon>Nematoda</taxon>
        <taxon>Chromadorea</taxon>
        <taxon>Rhabditida</taxon>
        <taxon>Spirurina</taxon>
        <taxon>Ascaridomorpha</taxon>
        <taxon>Ascaridoidea</taxon>
        <taxon>Ascarididae</taxon>
        <taxon>Parascaris</taxon>
    </lineage>
</organism>
<evidence type="ECO:0000259" key="11">
    <source>
        <dbReference type="PROSITE" id="PS50003"/>
    </source>
</evidence>
<dbReference type="SMART" id="SM00220">
    <property type="entry name" value="S_TKc"/>
    <property type="match status" value="1"/>
</dbReference>
<protein>
    <recommendedName>
        <fullName evidence="10">G protein-coupled receptor kinase</fullName>
        <ecNumber evidence="10">2.7.11.-</ecNumber>
    </recommendedName>
</protein>
<dbReference type="Pfam" id="PF00169">
    <property type="entry name" value="PH"/>
    <property type="match status" value="1"/>
</dbReference>
<dbReference type="GO" id="GO:0004703">
    <property type="term" value="F:G protein-coupled receptor kinase activity"/>
    <property type="evidence" value="ECO:0007669"/>
    <property type="project" value="UniProtKB-EC"/>
</dbReference>
<dbReference type="InterPro" id="IPR000239">
    <property type="entry name" value="GPCR_kinase"/>
</dbReference>
<evidence type="ECO:0000259" key="13">
    <source>
        <dbReference type="PROSITE" id="PS50132"/>
    </source>
</evidence>
<evidence type="ECO:0000256" key="4">
    <source>
        <dbReference type="ARBA" id="ARBA00022679"/>
    </source>
</evidence>
<dbReference type="Gene3D" id="1.10.167.10">
    <property type="entry name" value="Regulator of G-protein Signalling 4, domain 2"/>
    <property type="match status" value="1"/>
</dbReference>
<dbReference type="InterPro" id="IPR017441">
    <property type="entry name" value="Protein_kinase_ATP_BS"/>
</dbReference>
<evidence type="ECO:0000256" key="2">
    <source>
        <dbReference type="ARBA" id="ARBA00009793"/>
    </source>
</evidence>
<keyword evidence="7 9" id="KW-0067">ATP-binding</keyword>
<dbReference type="InterPro" id="IPR011993">
    <property type="entry name" value="PH-like_dom_sf"/>
</dbReference>
<feature type="domain" description="Protein kinase" evidence="12">
    <location>
        <begin position="191"/>
        <end position="459"/>
    </location>
</feature>
<dbReference type="CDD" id="cd01240">
    <property type="entry name" value="PH_GRK2_subgroup"/>
    <property type="match status" value="1"/>
</dbReference>
<feature type="binding site" evidence="9">
    <location>
        <position position="220"/>
    </location>
    <ligand>
        <name>ATP</name>
        <dbReference type="ChEBI" id="CHEBI:30616"/>
    </ligand>
</feature>
<dbReference type="PROSITE" id="PS50132">
    <property type="entry name" value="RGS"/>
    <property type="match status" value="1"/>
</dbReference>
<dbReference type="PANTHER" id="PTHR24355:SF18">
    <property type="entry name" value="G PROTEIN-COUPLED RECEPTOR KINASE"/>
    <property type="match status" value="1"/>
</dbReference>
<dbReference type="SUPFAM" id="SSF56112">
    <property type="entry name" value="Protein kinase-like (PK-like)"/>
    <property type="match status" value="1"/>
</dbReference>
<keyword evidence="4 10" id="KW-0808">Transferase</keyword>
<evidence type="ECO:0000259" key="14">
    <source>
        <dbReference type="PROSITE" id="PS51285"/>
    </source>
</evidence>
<dbReference type="PRINTS" id="PR00717">
    <property type="entry name" value="GPCRKINASE"/>
</dbReference>
<dbReference type="SUPFAM" id="SSF50729">
    <property type="entry name" value="PH domain-like"/>
    <property type="match status" value="1"/>
</dbReference>
<evidence type="ECO:0000256" key="1">
    <source>
        <dbReference type="ARBA" id="ARBA00001256"/>
    </source>
</evidence>
<dbReference type="Gene3D" id="3.30.200.20">
    <property type="entry name" value="Phosphorylase Kinase, domain 1"/>
    <property type="match status" value="1"/>
</dbReference>
<dbReference type="PROSITE" id="PS50011">
    <property type="entry name" value="PROTEIN_KINASE_DOM"/>
    <property type="match status" value="1"/>
</dbReference>
<evidence type="ECO:0000256" key="5">
    <source>
        <dbReference type="ARBA" id="ARBA00022741"/>
    </source>
</evidence>
<dbReference type="GO" id="GO:0009966">
    <property type="term" value="P:regulation of signal transduction"/>
    <property type="evidence" value="ECO:0007669"/>
    <property type="project" value="TreeGrafter"/>
</dbReference>
<dbReference type="EC" id="2.7.11.-" evidence="10"/>
<dbReference type="FunFam" id="3.30.200.20:FF:000068">
    <property type="entry name" value="G protein-coupled receptor kinase"/>
    <property type="match status" value="1"/>
</dbReference>
<dbReference type="PROSITE" id="PS51285">
    <property type="entry name" value="AGC_KINASE_CTER"/>
    <property type="match status" value="1"/>
</dbReference>
<dbReference type="FunFam" id="1.10.510.10:FF:000118">
    <property type="entry name" value="G protein-coupled receptor kinase"/>
    <property type="match status" value="1"/>
</dbReference>
<dbReference type="GO" id="GO:0005524">
    <property type="term" value="F:ATP binding"/>
    <property type="evidence" value="ECO:0007669"/>
    <property type="project" value="UniProtKB-UniRule"/>
</dbReference>
<dbReference type="InterPro" id="IPR011009">
    <property type="entry name" value="Kinase-like_dom_sf"/>
</dbReference>
<dbReference type="InterPro" id="IPR000961">
    <property type="entry name" value="AGC-kinase_C"/>
</dbReference>
<keyword evidence="5 9" id="KW-0547">Nucleotide-binding</keyword>
<keyword evidence="3 10" id="KW-0723">Serine/threonine-protein kinase</keyword>
<dbReference type="CDD" id="cd08747">
    <property type="entry name" value="RGS_GRK2_GRK3"/>
    <property type="match status" value="1"/>
</dbReference>
<feature type="domain" description="PH" evidence="11">
    <location>
        <begin position="562"/>
        <end position="662"/>
    </location>
</feature>
<proteinExistence type="inferred from homology"/>
<evidence type="ECO:0000256" key="7">
    <source>
        <dbReference type="ARBA" id="ARBA00022840"/>
    </source>
</evidence>
<dbReference type="SUPFAM" id="SSF48097">
    <property type="entry name" value="Regulator of G-protein signaling, RGS"/>
    <property type="match status" value="1"/>
</dbReference>
<dbReference type="SMART" id="SM00233">
    <property type="entry name" value="PH"/>
    <property type="match status" value="1"/>
</dbReference>
<comment type="catalytic activity">
    <reaction evidence="1">
        <text>[G-protein-coupled receptor] + ATP = [G-protein-coupled receptor]-phosphate + ADP + H(+)</text>
        <dbReference type="Rhea" id="RHEA:12008"/>
        <dbReference type="Rhea" id="RHEA-COMP:11260"/>
        <dbReference type="Rhea" id="RHEA-COMP:11261"/>
        <dbReference type="ChEBI" id="CHEBI:15378"/>
        <dbReference type="ChEBI" id="CHEBI:30616"/>
        <dbReference type="ChEBI" id="CHEBI:43176"/>
        <dbReference type="ChEBI" id="CHEBI:68546"/>
        <dbReference type="ChEBI" id="CHEBI:456216"/>
        <dbReference type="EC" id="2.7.11.16"/>
    </reaction>
</comment>
<dbReference type="PROSITE" id="PS50003">
    <property type="entry name" value="PH_DOMAIN"/>
    <property type="match status" value="1"/>
</dbReference>
<dbReference type="SMART" id="SM00315">
    <property type="entry name" value="RGS"/>
    <property type="match status" value="1"/>
</dbReference>
<keyword evidence="15" id="KW-1185">Reference proteome</keyword>
<dbReference type="InterPro" id="IPR044926">
    <property type="entry name" value="RGS_subdomain_2"/>
</dbReference>
<evidence type="ECO:0000259" key="12">
    <source>
        <dbReference type="PROSITE" id="PS50011"/>
    </source>
</evidence>
<evidence type="ECO:0000256" key="8">
    <source>
        <dbReference type="PIRSR" id="PIRSR600239-51"/>
    </source>
</evidence>
<dbReference type="SMART" id="SM00133">
    <property type="entry name" value="S_TK_X"/>
    <property type="match status" value="1"/>
</dbReference>
<dbReference type="WBParaSite" id="PgR043_g061_t01">
    <property type="protein sequence ID" value="PgR043_g061_t01"/>
    <property type="gene ID" value="PgR043_g061"/>
</dbReference>
<evidence type="ECO:0000313" key="15">
    <source>
        <dbReference type="Proteomes" id="UP000887569"/>
    </source>
</evidence>
<dbReference type="Pfam" id="PF00615">
    <property type="entry name" value="RGS"/>
    <property type="match status" value="1"/>
</dbReference>
<evidence type="ECO:0000256" key="9">
    <source>
        <dbReference type="PROSITE-ProRule" id="PRU10141"/>
    </source>
</evidence>
<dbReference type="InterPro" id="IPR016137">
    <property type="entry name" value="RGS"/>
</dbReference>
<dbReference type="AlphaFoldDB" id="A0A915BK21"/>
<sequence>MADLEAVLADVSYLMAMEKSRSQPAARASKKIILPDPSVRSIMLKYLEKTGEIKFEKIFHQRLGFLLLKDFAENVSETPCPQIKFYEAIKEYEKMETAEERLTKAREIYDHHIMVEMLAHSHNYSKDSLQYVQRNLMKNSVPPNLFQPYVTEICEQLKGDVFQKFLESDKFTRFCQWKNLELNMQLTMNDFSVHRIIGRGGFGEVYGCRKADTGKMYAMKCLDKKRIKMKQGETLALNERIMLSLVSTGQDCPFIVCMTYAFQSSDKLCFILDLMNGGDLHYHLSQHGVFTESEMMFYAAEVILGLEHMHNRSVVYRDLKPANILLDENGHARVSDLGLACDFSKKKPHASVGTHGYMAPEVLAKGVAYDSSADWFSFGCMLYKLLKGHSPFRQHKAKAGNKDKNEIDKMTLTQDIDLPDLGFSPDCRDLLEGLLKRDVPDRLGCKGRGPLEVKEHPFFASIDWQTVYLRRMPPPLIPPRGEVNAADAFDIGNFDDDEVKGVKLTEADNELYKNFNITISERWQNEIADTVFEVVNQDADKAESKKRAKQKTKLNVDEKDSDVIVHGYIKKLGGPFTSAWQTRYGKLYPSRLELYPESLSGKPELVFMDQIEDVASELQSVKGENSILIKLKEGLKETKVILTNQDEISLREWHTSLRTAHKVSSELLQRMGRKAIKIYGINHDPMLSENERPASVTRAFLNRTSSLDSGI</sequence>
<evidence type="ECO:0000313" key="16">
    <source>
        <dbReference type="WBParaSite" id="PgR043_g061_t01"/>
    </source>
</evidence>
<dbReference type="PROSITE" id="PS00107">
    <property type="entry name" value="PROTEIN_KINASE_ATP"/>
    <property type="match status" value="1"/>
</dbReference>
<feature type="active site" description="Proton acceptor" evidence="8">
    <location>
        <position position="318"/>
    </location>
</feature>
<dbReference type="Gene3D" id="2.30.29.30">
    <property type="entry name" value="Pleckstrin-homology domain (PH domain)/Phosphotyrosine-binding domain (PTB)"/>
    <property type="match status" value="1"/>
</dbReference>
<dbReference type="CDD" id="cd05606">
    <property type="entry name" value="STKc_beta_ARK"/>
    <property type="match status" value="1"/>
</dbReference>
<evidence type="ECO:0000256" key="6">
    <source>
        <dbReference type="ARBA" id="ARBA00022777"/>
    </source>
</evidence>
<dbReference type="InterPro" id="IPR001849">
    <property type="entry name" value="PH_domain"/>
</dbReference>
<dbReference type="Proteomes" id="UP000887569">
    <property type="component" value="Unplaced"/>
</dbReference>
<keyword evidence="6 10" id="KW-0418">Kinase</keyword>
<dbReference type="GO" id="GO:0001664">
    <property type="term" value="F:G protein-coupled receptor binding"/>
    <property type="evidence" value="ECO:0007669"/>
    <property type="project" value="TreeGrafter"/>
</dbReference>
<evidence type="ECO:0000256" key="3">
    <source>
        <dbReference type="ARBA" id="ARBA00022527"/>
    </source>
</evidence>